<name>A0AAD5T3E0_9FUNG</name>
<sequence length="99" mass="10502">YWYINPETNGRTSVVISVDYDAGAINATVNALQYNAFCAGHSQGADGQIWVVGGDWQSSSTLTDWSQQTPVNGTDAGTFLYPGIDHIRSFTPGEAAAGT</sequence>
<proteinExistence type="predicted"/>
<evidence type="ECO:0000313" key="1">
    <source>
        <dbReference type="EMBL" id="KAJ3125463.1"/>
    </source>
</evidence>
<organism evidence="1 2">
    <name type="scientific">Physocladia obscura</name>
    <dbReference type="NCBI Taxonomy" id="109957"/>
    <lineage>
        <taxon>Eukaryota</taxon>
        <taxon>Fungi</taxon>
        <taxon>Fungi incertae sedis</taxon>
        <taxon>Chytridiomycota</taxon>
        <taxon>Chytridiomycota incertae sedis</taxon>
        <taxon>Chytridiomycetes</taxon>
        <taxon>Chytridiales</taxon>
        <taxon>Chytriomycetaceae</taxon>
        <taxon>Physocladia</taxon>
    </lineage>
</organism>
<dbReference type="AlphaFoldDB" id="A0AAD5T3E0"/>
<dbReference type="Gene3D" id="2.130.10.80">
    <property type="entry name" value="Galactose oxidase/kelch, beta-propeller"/>
    <property type="match status" value="1"/>
</dbReference>
<feature type="non-terminal residue" evidence="1">
    <location>
        <position position="1"/>
    </location>
</feature>
<dbReference type="EMBL" id="JADGJH010000608">
    <property type="protein sequence ID" value="KAJ3125463.1"/>
    <property type="molecule type" value="Genomic_DNA"/>
</dbReference>
<dbReference type="Proteomes" id="UP001211907">
    <property type="component" value="Unassembled WGS sequence"/>
</dbReference>
<gene>
    <name evidence="1" type="ORF">HK100_010782</name>
</gene>
<comment type="caution">
    <text evidence="1">The sequence shown here is derived from an EMBL/GenBank/DDBJ whole genome shotgun (WGS) entry which is preliminary data.</text>
</comment>
<protein>
    <submittedName>
        <fullName evidence="1">Uncharacterized protein</fullName>
    </submittedName>
</protein>
<dbReference type="InterPro" id="IPR037293">
    <property type="entry name" value="Gal_Oxidase_central_sf"/>
</dbReference>
<evidence type="ECO:0000313" key="2">
    <source>
        <dbReference type="Proteomes" id="UP001211907"/>
    </source>
</evidence>
<reference evidence="1" key="1">
    <citation type="submission" date="2020-05" db="EMBL/GenBank/DDBJ databases">
        <title>Phylogenomic resolution of chytrid fungi.</title>
        <authorList>
            <person name="Stajich J.E."/>
            <person name="Amses K."/>
            <person name="Simmons R."/>
            <person name="Seto K."/>
            <person name="Myers J."/>
            <person name="Bonds A."/>
            <person name="Quandt C.A."/>
            <person name="Barry K."/>
            <person name="Liu P."/>
            <person name="Grigoriev I."/>
            <person name="Longcore J.E."/>
            <person name="James T.Y."/>
        </authorList>
    </citation>
    <scope>NUCLEOTIDE SEQUENCE</scope>
    <source>
        <strain evidence="1">JEL0513</strain>
    </source>
</reference>
<accession>A0AAD5T3E0</accession>
<keyword evidence="2" id="KW-1185">Reference proteome</keyword>